<dbReference type="SUPFAM" id="SSF56112">
    <property type="entry name" value="Protein kinase-like (PK-like)"/>
    <property type="match status" value="1"/>
</dbReference>
<keyword evidence="14" id="KW-1185">Reference proteome</keyword>
<dbReference type="PANTHER" id="PTHR48012:SF10">
    <property type="entry name" value="FI20177P1"/>
    <property type="match status" value="1"/>
</dbReference>
<protein>
    <recommendedName>
        <fullName evidence="2">non-specific serine/threonine protein kinase</fullName>
        <ecNumber evidence="2">2.7.11.1</ecNumber>
    </recommendedName>
</protein>
<feature type="compositionally biased region" description="Basic and acidic residues" evidence="11">
    <location>
        <begin position="1"/>
        <end position="11"/>
    </location>
</feature>
<organism evidence="13 14">
    <name type="scientific">Botrytis galanthina</name>
    <dbReference type="NCBI Taxonomy" id="278940"/>
    <lineage>
        <taxon>Eukaryota</taxon>
        <taxon>Fungi</taxon>
        <taxon>Dikarya</taxon>
        <taxon>Ascomycota</taxon>
        <taxon>Pezizomycotina</taxon>
        <taxon>Leotiomycetes</taxon>
        <taxon>Helotiales</taxon>
        <taxon>Sclerotiniaceae</taxon>
        <taxon>Botrytis</taxon>
    </lineage>
</organism>
<comment type="catalytic activity">
    <reaction evidence="9">
        <text>L-seryl-[protein] + ATP = O-phospho-L-seryl-[protein] + ADP + H(+)</text>
        <dbReference type="Rhea" id="RHEA:17989"/>
        <dbReference type="Rhea" id="RHEA-COMP:9863"/>
        <dbReference type="Rhea" id="RHEA-COMP:11604"/>
        <dbReference type="ChEBI" id="CHEBI:15378"/>
        <dbReference type="ChEBI" id="CHEBI:29999"/>
        <dbReference type="ChEBI" id="CHEBI:30616"/>
        <dbReference type="ChEBI" id="CHEBI:83421"/>
        <dbReference type="ChEBI" id="CHEBI:456216"/>
        <dbReference type="EC" id="2.7.11.1"/>
    </reaction>
</comment>
<feature type="compositionally biased region" description="Polar residues" evidence="11">
    <location>
        <begin position="934"/>
        <end position="947"/>
    </location>
</feature>
<dbReference type="InterPro" id="IPR017441">
    <property type="entry name" value="Protein_kinase_ATP_BS"/>
</dbReference>
<feature type="compositionally biased region" description="Polar residues" evidence="11">
    <location>
        <begin position="965"/>
        <end position="974"/>
    </location>
</feature>
<feature type="region of interest" description="Disordered" evidence="11">
    <location>
        <begin position="326"/>
        <end position="376"/>
    </location>
</feature>
<dbReference type="GO" id="GO:0005524">
    <property type="term" value="F:ATP binding"/>
    <property type="evidence" value="ECO:0007669"/>
    <property type="project" value="UniProtKB-UniRule"/>
</dbReference>
<feature type="region of interest" description="Disordered" evidence="11">
    <location>
        <begin position="1970"/>
        <end position="1994"/>
    </location>
</feature>
<comment type="similarity">
    <text evidence="1">Belongs to the protein kinase superfamily. STE Ser/Thr protein kinase family. STE20 subfamily.</text>
</comment>
<feature type="compositionally biased region" description="Polar residues" evidence="11">
    <location>
        <begin position="1403"/>
        <end position="1419"/>
    </location>
</feature>
<feature type="region of interest" description="Disordered" evidence="11">
    <location>
        <begin position="2133"/>
        <end position="2178"/>
    </location>
</feature>
<feature type="compositionally biased region" description="Low complexity" evidence="11">
    <location>
        <begin position="760"/>
        <end position="771"/>
    </location>
</feature>
<feature type="region of interest" description="Disordered" evidence="11">
    <location>
        <begin position="864"/>
        <end position="974"/>
    </location>
</feature>
<name>A0A4S8R5P3_9HELO</name>
<evidence type="ECO:0000256" key="10">
    <source>
        <dbReference type="PROSITE-ProRule" id="PRU10141"/>
    </source>
</evidence>
<evidence type="ECO:0000313" key="14">
    <source>
        <dbReference type="Proteomes" id="UP000308671"/>
    </source>
</evidence>
<feature type="region of interest" description="Disordered" evidence="11">
    <location>
        <begin position="1851"/>
        <end position="1888"/>
    </location>
</feature>
<dbReference type="EC" id="2.7.11.1" evidence="2"/>
<dbReference type="InterPro" id="IPR011009">
    <property type="entry name" value="Kinase-like_dom_sf"/>
</dbReference>
<keyword evidence="3" id="KW-0723">Serine/threonine-protein kinase</keyword>
<evidence type="ECO:0000313" key="13">
    <source>
        <dbReference type="EMBL" id="THV48514.1"/>
    </source>
</evidence>
<evidence type="ECO:0000256" key="6">
    <source>
        <dbReference type="ARBA" id="ARBA00022777"/>
    </source>
</evidence>
<dbReference type="OrthoDB" id="248923at2759"/>
<keyword evidence="5 10" id="KW-0547">Nucleotide-binding</keyword>
<dbReference type="PROSITE" id="PS50011">
    <property type="entry name" value="PROTEIN_KINASE_DOM"/>
    <property type="match status" value="1"/>
</dbReference>
<keyword evidence="7 10" id="KW-0067">ATP-binding</keyword>
<feature type="compositionally biased region" description="Low complexity" evidence="11">
    <location>
        <begin position="1367"/>
        <end position="1383"/>
    </location>
</feature>
<reference evidence="13 14" key="1">
    <citation type="submission" date="2017-12" db="EMBL/GenBank/DDBJ databases">
        <title>Comparative genomics of Botrytis spp.</title>
        <authorList>
            <person name="Valero-Jimenez C.A."/>
            <person name="Tapia P."/>
            <person name="Veloso J."/>
            <person name="Silva-Moreno E."/>
            <person name="Staats M."/>
            <person name="Valdes J.H."/>
            <person name="Van Kan J.A.L."/>
        </authorList>
    </citation>
    <scope>NUCLEOTIDE SEQUENCE [LARGE SCALE GENOMIC DNA]</scope>
    <source>
        <strain evidence="13 14">MUCL435</strain>
    </source>
</reference>
<feature type="binding site" evidence="10">
    <location>
        <position position="1528"/>
    </location>
    <ligand>
        <name>ATP</name>
        <dbReference type="ChEBI" id="CHEBI:30616"/>
    </ligand>
</feature>
<evidence type="ECO:0000256" key="11">
    <source>
        <dbReference type="SAM" id="MobiDB-lite"/>
    </source>
</evidence>
<feature type="domain" description="Protein kinase" evidence="12">
    <location>
        <begin position="1499"/>
        <end position="1765"/>
    </location>
</feature>
<evidence type="ECO:0000256" key="7">
    <source>
        <dbReference type="ARBA" id="ARBA00022840"/>
    </source>
</evidence>
<feature type="compositionally biased region" description="Pro residues" evidence="11">
    <location>
        <begin position="1906"/>
        <end position="1917"/>
    </location>
</feature>
<feature type="region of interest" description="Disordered" evidence="11">
    <location>
        <begin position="743"/>
        <end position="789"/>
    </location>
</feature>
<feature type="region of interest" description="Disordered" evidence="11">
    <location>
        <begin position="2200"/>
        <end position="2284"/>
    </location>
</feature>
<feature type="compositionally biased region" description="Polar residues" evidence="11">
    <location>
        <begin position="477"/>
        <end position="486"/>
    </location>
</feature>
<feature type="compositionally biased region" description="Polar residues" evidence="11">
    <location>
        <begin position="54"/>
        <end position="64"/>
    </location>
</feature>
<feature type="compositionally biased region" description="Basic and acidic residues" evidence="11">
    <location>
        <begin position="1130"/>
        <end position="1157"/>
    </location>
</feature>
<dbReference type="SMART" id="SM00220">
    <property type="entry name" value="S_TKc"/>
    <property type="match status" value="1"/>
</dbReference>
<feature type="compositionally biased region" description="Polar residues" evidence="11">
    <location>
        <begin position="1277"/>
        <end position="1345"/>
    </location>
</feature>
<dbReference type="GO" id="GO:0005737">
    <property type="term" value="C:cytoplasm"/>
    <property type="evidence" value="ECO:0007669"/>
    <property type="project" value="TreeGrafter"/>
</dbReference>
<accession>A0A4S8R5P3</accession>
<feature type="compositionally biased region" description="Low complexity" evidence="11">
    <location>
        <begin position="999"/>
        <end position="1008"/>
    </location>
</feature>
<comment type="catalytic activity">
    <reaction evidence="8">
        <text>L-threonyl-[protein] + ATP = O-phospho-L-threonyl-[protein] + ADP + H(+)</text>
        <dbReference type="Rhea" id="RHEA:46608"/>
        <dbReference type="Rhea" id="RHEA-COMP:11060"/>
        <dbReference type="Rhea" id="RHEA-COMP:11605"/>
        <dbReference type="ChEBI" id="CHEBI:15378"/>
        <dbReference type="ChEBI" id="CHEBI:30013"/>
        <dbReference type="ChEBI" id="CHEBI:30616"/>
        <dbReference type="ChEBI" id="CHEBI:61977"/>
        <dbReference type="ChEBI" id="CHEBI:456216"/>
        <dbReference type="EC" id="2.7.11.1"/>
    </reaction>
</comment>
<proteinExistence type="inferred from homology"/>
<dbReference type="EMBL" id="PQXL01000243">
    <property type="protein sequence ID" value="THV48514.1"/>
    <property type="molecule type" value="Genomic_DNA"/>
</dbReference>
<feature type="compositionally biased region" description="Low complexity" evidence="11">
    <location>
        <begin position="869"/>
        <end position="886"/>
    </location>
</feature>
<feature type="region of interest" description="Disordered" evidence="11">
    <location>
        <begin position="421"/>
        <end position="449"/>
    </location>
</feature>
<feature type="compositionally biased region" description="Polar residues" evidence="11">
    <location>
        <begin position="2202"/>
        <end position="2217"/>
    </location>
</feature>
<evidence type="ECO:0000256" key="1">
    <source>
        <dbReference type="ARBA" id="ARBA00008874"/>
    </source>
</evidence>
<evidence type="ECO:0000256" key="3">
    <source>
        <dbReference type="ARBA" id="ARBA00022527"/>
    </source>
</evidence>
<feature type="compositionally biased region" description="Low complexity" evidence="11">
    <location>
        <begin position="77"/>
        <end position="92"/>
    </location>
</feature>
<dbReference type="FunFam" id="1.10.510.10:FF:000670">
    <property type="entry name" value="Serine/threonin protein kinase, putative"/>
    <property type="match status" value="1"/>
</dbReference>
<evidence type="ECO:0000256" key="8">
    <source>
        <dbReference type="ARBA" id="ARBA00047899"/>
    </source>
</evidence>
<keyword evidence="6" id="KW-0418">Kinase</keyword>
<feature type="region of interest" description="Disordered" evidence="11">
    <location>
        <begin position="1904"/>
        <end position="1925"/>
    </location>
</feature>
<dbReference type="InterPro" id="IPR000719">
    <property type="entry name" value="Prot_kinase_dom"/>
</dbReference>
<dbReference type="GO" id="GO:0004674">
    <property type="term" value="F:protein serine/threonine kinase activity"/>
    <property type="evidence" value="ECO:0007669"/>
    <property type="project" value="UniProtKB-KW"/>
</dbReference>
<feature type="region of interest" description="Disordered" evidence="11">
    <location>
        <begin position="997"/>
        <end position="1024"/>
    </location>
</feature>
<dbReference type="InterPro" id="IPR050629">
    <property type="entry name" value="STE20/SPS1-PAK"/>
</dbReference>
<dbReference type="Gene3D" id="1.10.510.10">
    <property type="entry name" value="Transferase(Phosphotransferase) domain 1"/>
    <property type="match status" value="1"/>
</dbReference>
<dbReference type="PANTHER" id="PTHR48012">
    <property type="entry name" value="STERILE20-LIKE KINASE, ISOFORM B-RELATED"/>
    <property type="match status" value="1"/>
</dbReference>
<comment type="caution">
    <text evidence="13">The sequence shown here is derived from an EMBL/GenBank/DDBJ whole genome shotgun (WGS) entry which is preliminary data.</text>
</comment>
<keyword evidence="4" id="KW-0808">Transferase</keyword>
<feature type="compositionally biased region" description="Polar residues" evidence="11">
    <location>
        <begin position="2239"/>
        <end position="2256"/>
    </location>
</feature>
<feature type="compositionally biased region" description="Basic and acidic residues" evidence="11">
    <location>
        <begin position="2153"/>
        <end position="2178"/>
    </location>
</feature>
<feature type="region of interest" description="Disordered" evidence="11">
    <location>
        <begin position="1103"/>
        <end position="1157"/>
    </location>
</feature>
<evidence type="ECO:0000256" key="5">
    <source>
        <dbReference type="ARBA" id="ARBA00022741"/>
    </source>
</evidence>
<feature type="compositionally biased region" description="Basic and acidic residues" evidence="11">
    <location>
        <begin position="772"/>
        <end position="788"/>
    </location>
</feature>
<feature type="compositionally biased region" description="Polar residues" evidence="11">
    <location>
        <begin position="428"/>
        <end position="440"/>
    </location>
</feature>
<feature type="region of interest" description="Disordered" evidence="11">
    <location>
        <begin position="1"/>
        <end position="138"/>
    </location>
</feature>
<evidence type="ECO:0000259" key="12">
    <source>
        <dbReference type="PROSITE" id="PS50011"/>
    </source>
</evidence>
<gene>
    <name evidence="13" type="ORF">BGAL_0243g00040</name>
</gene>
<feature type="region of interest" description="Disordered" evidence="11">
    <location>
        <begin position="469"/>
        <end position="496"/>
    </location>
</feature>
<dbReference type="Proteomes" id="UP000308671">
    <property type="component" value="Unassembled WGS sequence"/>
</dbReference>
<sequence>MAPRRPIERKPSLARRSQIRHSGYGKGAIGASTSNPRSSASNRETNEDKIGNVSEANSSTTTIAPTIKALSLKSTRSKASAVVSLGSSSVSGTTIEGSSGPTREEKAARKKAVKAARKENKNADPNFAYLPRGLNNKIRNKDPLKAKLRRLFKPKKKSVHKPIDRSQPVAIPKLRYRTDQPTPAPERYIPPIAPARKLDGKTELGRTGANLGCEFQVLAQTQEERDKHVEQAQFQHELRKATEQRLRLEGREQVNDPKIGRAPPIARRALIEPVLSKQTRKNRPELMSIGVNEPPTLTEKVPPGILPAEQTQPYIQNDHLGKFTQNSHQLSDSAQDSLESLTGQTTPCSSTEILPYKPRSRSNLSSSKRPHRKQSVTFNESVTQFIIPETVDDTSEITEIASDETIRNIALTGTVVDHDRSLEAQVDPTKSWSPAGNTSGERSKRSGIHTEDEFQALLIAGLREEGNPNPKEKGIASQGNCTISQRGDTRATESSRNIVQVRSGISKTLDDTSKALSEDSVEKESLGIRNSRVNNFLKHASSTPEFRPASYDTITNFLLASNTPAPPIPAKSPLRKLSQPNLLPAINTSNALNTHNFIAHHQSRLAKYRTELKRLTEAHDEKMEFLKKKKQEHRKKYGDLKNQDDPGGSTAKPQSKLRSRISNLFKSLEKPAGATEEEGILDNVVTSFEDPGEDWVYDPLGLIAGQYIAPLDYHRYGYNTPGFNHTLREEQEEDRIDTGALSITPDQVTPQEEHNPNPVTSTSTSGGYTSDSRSESEDTPKNDVEKSISKPYYEALTPLERSDYDYNYTEPTPEFLAIESEEAAEKRRQREIETSVRANKAALLAHEAVLRDFDNSPLAAGFYSTRNPSSGSSTRDDGTSSADTSSHVTTNAPLLIREERGSNLPKPQGKEFTASEGAKNPKPQERPNYLFSRGYSSEPSTQESESLLPNARTLQQPPPTSTTPFSRNNYFGGSSQLREFRGSFGFKVQNSFIRSPQISETTETQKSSETARRSSKQFTTPQLAETVINRHSRRVSSASSIGRQYLREESDQWINCDTLAENAAEDSELEDSYRAYFQSSRSENLSQDLTLTDDAQVAANLERAQARREERREARKALQESLAHQAQSEEDQKKEAEKEAEKQAKFERSLTLRRPDHNPVGTARLRYLLLSGRDRNSLEEQEFVTLCATRYPDGSLRQELRSEEFQAADSELSFPRTSLNRRPDYNSDITTCNLSTSNTVRQLQAPTSINPVKKPHTLVAPDSVEHDRLRVDRLQSDRNISTGSPVSRGASTFSFNSPINAPQQDSTAQATQVAYRSQIPQPRTFQRELQTPSPSSQNYRAQSPLSVLKPPQNWPRENLSATQEPLTNSRPRQNSSSSRQTTPIPRDLPKTSVVSKKSALIPRNSSQISADRQGNSSASRLPVPGTNVAPGSSNIPPSQLSFLDVSLVALGAHFAEMDKLQVRNSEPVSVKTKAIEDARLMQASVIEAATKSGKEPPKYALIELIGKGSFGRVYKGKDMVSAAIVAVKIIDIEESDTINPKNANSYAEFLKEITALKTLSENKARNINHVIEALPVGQAMWMITEYCGGGSVATLMKPTAPGGLQEKWIIPILREVAEAIKWVHEAGIIHRDIKCANVLITEEGAVQLCDFGVAGTMETKVDKRSTVIGTPHWMAPELFDAVPSYGKEVDIWAFGCMAYEISTGLPPNAMSRLPFDRLGSLIKQHAPRLEGGDYSDELRDLVAFCLEEFPSERPSIDRVQNHHYIHNTGSKYPMSSLSHLVRAFKLWEDHGGSRKSLFMLGGAQAPSEFSSTALSDDEWNFSTTAAFEQEVRRKSTAQDVYDVYGSGVEFDAGFPQETARPPPQKGRRRPPPEALAPSRGPLEKIFDPNTLTSYEDNVRNHYGRPYLPPTSDLPPVPSRSDLPLRDDTAQTSIRDTMIDLGGHDAETGISVFPDMDTIKAGRRVRDEPDEDYMTTLPDFSRPALSDPADINPNRRTREWKFPAMVPPASADPEVSRFPPSTHEVPKPAFTPGIGGRPSLIHHPTEPLGGFSGGLPPAEIHTGMPRLSFRESLIDLDMSMPDPVPAFNPDFGRPSTADSDAISILSDSGQTSTSTVNPFELERHASLYQPISHSREPSLYTPSHSREPSLFVPSHEREPSLYAPSHEREPSLYAPSHEREPSIYATSHEREPSIYVTEEMGAFTTSATPPRPESTSRSLRADRPPRLRTGNALRDIADTSDFSDSAAESTMGYNTDANDTDSDYATASTQPPPTSAPSRDPNAPYTMAHFPNLPNAPSVRALTGEAAHEEMAFEMSRMLRGLTGQLEAFRDVYGSEYLARRSNQRRERRDNGENGV</sequence>
<dbReference type="InterPro" id="IPR008271">
    <property type="entry name" value="Ser/Thr_kinase_AS"/>
</dbReference>
<evidence type="ECO:0000256" key="4">
    <source>
        <dbReference type="ARBA" id="ARBA00022679"/>
    </source>
</evidence>
<feature type="compositionally biased region" description="Polar residues" evidence="11">
    <location>
        <begin position="326"/>
        <end position="352"/>
    </location>
</feature>
<dbReference type="Pfam" id="PF00069">
    <property type="entry name" value="Pkinase"/>
    <property type="match status" value="1"/>
</dbReference>
<feature type="region of interest" description="Disordered" evidence="11">
    <location>
        <begin position="1272"/>
        <end position="1432"/>
    </location>
</feature>
<dbReference type="PROSITE" id="PS00107">
    <property type="entry name" value="PROTEIN_KINASE_ATP"/>
    <property type="match status" value="1"/>
</dbReference>
<evidence type="ECO:0000256" key="9">
    <source>
        <dbReference type="ARBA" id="ARBA00048679"/>
    </source>
</evidence>
<dbReference type="PROSITE" id="PS00108">
    <property type="entry name" value="PROTEIN_KINASE_ST"/>
    <property type="match status" value="1"/>
</dbReference>
<feature type="region of interest" description="Disordered" evidence="11">
    <location>
        <begin position="629"/>
        <end position="658"/>
    </location>
</feature>
<evidence type="ECO:0000256" key="2">
    <source>
        <dbReference type="ARBA" id="ARBA00012513"/>
    </source>
</evidence>
<feature type="compositionally biased region" description="Basic and acidic residues" evidence="11">
    <location>
        <begin position="1104"/>
        <end position="1118"/>
    </location>
</feature>
<feature type="compositionally biased region" description="Polar residues" evidence="11">
    <location>
        <begin position="31"/>
        <end position="43"/>
    </location>
</feature>